<dbReference type="PANTHER" id="PTHR43401:SF2">
    <property type="entry name" value="L-THREONINE 3-DEHYDROGENASE"/>
    <property type="match status" value="1"/>
</dbReference>
<keyword evidence="2" id="KW-0862">Zinc</keyword>
<dbReference type="GO" id="GO:0016491">
    <property type="term" value="F:oxidoreductase activity"/>
    <property type="evidence" value="ECO:0007669"/>
    <property type="project" value="UniProtKB-KW"/>
</dbReference>
<dbReference type="InterPro" id="IPR020843">
    <property type="entry name" value="ER"/>
</dbReference>
<proteinExistence type="predicted"/>
<evidence type="ECO:0000259" key="4">
    <source>
        <dbReference type="SMART" id="SM00829"/>
    </source>
</evidence>
<keyword evidence="3" id="KW-0560">Oxidoreductase</keyword>
<dbReference type="InterPro" id="IPR050129">
    <property type="entry name" value="Zn_alcohol_dh"/>
</dbReference>
<dbReference type="InterPro" id="IPR013149">
    <property type="entry name" value="ADH-like_C"/>
</dbReference>
<keyword evidence="1" id="KW-0479">Metal-binding</keyword>
<organism evidence="5">
    <name type="scientific">marine metagenome</name>
    <dbReference type="NCBI Taxonomy" id="408172"/>
    <lineage>
        <taxon>unclassified sequences</taxon>
        <taxon>metagenomes</taxon>
        <taxon>ecological metagenomes</taxon>
    </lineage>
</organism>
<dbReference type="Gene3D" id="3.40.50.720">
    <property type="entry name" value="NAD(P)-binding Rossmann-like Domain"/>
    <property type="match status" value="1"/>
</dbReference>
<dbReference type="InterPro" id="IPR011032">
    <property type="entry name" value="GroES-like_sf"/>
</dbReference>
<reference evidence="5" key="1">
    <citation type="submission" date="2018-05" db="EMBL/GenBank/DDBJ databases">
        <authorList>
            <person name="Lanie J.A."/>
            <person name="Ng W.-L."/>
            <person name="Kazmierczak K.M."/>
            <person name="Andrzejewski T.M."/>
            <person name="Davidsen T.M."/>
            <person name="Wayne K.J."/>
            <person name="Tettelin H."/>
            <person name="Glass J.I."/>
            <person name="Rusch D."/>
            <person name="Podicherti R."/>
            <person name="Tsui H.-C.T."/>
            <person name="Winkler M.E."/>
        </authorList>
    </citation>
    <scope>NUCLEOTIDE SEQUENCE</scope>
</reference>
<dbReference type="AlphaFoldDB" id="A0A381ZZQ1"/>
<name>A0A381ZZQ1_9ZZZZ</name>
<evidence type="ECO:0000313" key="5">
    <source>
        <dbReference type="EMBL" id="SVA94619.1"/>
    </source>
</evidence>
<gene>
    <name evidence="5" type="ORF">METZ01_LOCUS147473</name>
</gene>
<sequence>MKAMLLRAPSELLQTTVDDSAASPGEVLVRVTHSGVCGTDLKIYRGDIPVAYPRVMGHEMIGTVESVSAVDDDGAGFRNGDRVIVNPVLSCGHCFYCQADQENLCPNGALLGRDRDGGFSDLVSAPVDAVFRLPEQISNNCAPLIQVMTTCHHAQQLAGLNVGATIVVIGLGVSGQLHVQLAKARGAAQVIGITGSKVRRNLAEQLGADRTFAPGEHVIDEIRKLTRQRGADVVIDCAGSMSTLREAIELVRPGGQLLLFGIYTDESGDLPFYQLYFKELAVTNARAARARDFPACIDLVVDGTVDLDSMISHVLPLADLDKAIRMLDERDEARMKVILEHS</sequence>
<dbReference type="Pfam" id="PF00107">
    <property type="entry name" value="ADH_zinc_N"/>
    <property type="match status" value="1"/>
</dbReference>
<dbReference type="EMBL" id="UINC01023280">
    <property type="protein sequence ID" value="SVA94619.1"/>
    <property type="molecule type" value="Genomic_DNA"/>
</dbReference>
<dbReference type="PANTHER" id="PTHR43401">
    <property type="entry name" value="L-THREONINE 3-DEHYDROGENASE"/>
    <property type="match status" value="1"/>
</dbReference>
<dbReference type="InterPro" id="IPR013154">
    <property type="entry name" value="ADH-like_N"/>
</dbReference>
<feature type="domain" description="Enoyl reductase (ER)" evidence="4">
    <location>
        <begin position="7"/>
        <end position="339"/>
    </location>
</feature>
<dbReference type="Gene3D" id="3.90.180.10">
    <property type="entry name" value="Medium-chain alcohol dehydrogenases, catalytic domain"/>
    <property type="match status" value="1"/>
</dbReference>
<dbReference type="GO" id="GO:0046872">
    <property type="term" value="F:metal ion binding"/>
    <property type="evidence" value="ECO:0007669"/>
    <property type="project" value="UniProtKB-KW"/>
</dbReference>
<evidence type="ECO:0000256" key="1">
    <source>
        <dbReference type="ARBA" id="ARBA00022723"/>
    </source>
</evidence>
<dbReference type="SMART" id="SM00829">
    <property type="entry name" value="PKS_ER"/>
    <property type="match status" value="1"/>
</dbReference>
<evidence type="ECO:0000256" key="2">
    <source>
        <dbReference type="ARBA" id="ARBA00022833"/>
    </source>
</evidence>
<evidence type="ECO:0000256" key="3">
    <source>
        <dbReference type="ARBA" id="ARBA00023002"/>
    </source>
</evidence>
<accession>A0A381ZZQ1</accession>
<dbReference type="SUPFAM" id="SSF50129">
    <property type="entry name" value="GroES-like"/>
    <property type="match status" value="1"/>
</dbReference>
<protein>
    <recommendedName>
        <fullName evidence="4">Enoyl reductase (ER) domain-containing protein</fullName>
    </recommendedName>
</protein>
<dbReference type="InterPro" id="IPR036291">
    <property type="entry name" value="NAD(P)-bd_dom_sf"/>
</dbReference>
<dbReference type="SUPFAM" id="SSF51735">
    <property type="entry name" value="NAD(P)-binding Rossmann-fold domains"/>
    <property type="match status" value="1"/>
</dbReference>
<dbReference type="Pfam" id="PF08240">
    <property type="entry name" value="ADH_N"/>
    <property type="match status" value="1"/>
</dbReference>